<gene>
    <name evidence="3" type="ORF">ZOSMA_2G02070</name>
</gene>
<evidence type="ECO:0000313" key="3">
    <source>
        <dbReference type="EMBL" id="KMZ66197.1"/>
    </source>
</evidence>
<keyword evidence="1" id="KW-0472">Membrane</keyword>
<dbReference type="InterPro" id="IPR000073">
    <property type="entry name" value="AB_hydrolase_1"/>
</dbReference>
<dbReference type="GO" id="GO:0016787">
    <property type="term" value="F:hydrolase activity"/>
    <property type="evidence" value="ECO:0007669"/>
    <property type="project" value="UniProtKB-KW"/>
</dbReference>
<dbReference type="OrthoDB" id="294702at2759"/>
<keyword evidence="1" id="KW-0812">Transmembrane</keyword>
<dbReference type="STRING" id="29655.A0A0K9PD91"/>
<keyword evidence="3" id="KW-0378">Hydrolase</keyword>
<proteinExistence type="predicted"/>
<dbReference type="InterPro" id="IPR029058">
    <property type="entry name" value="AB_hydrolase_fold"/>
</dbReference>
<dbReference type="Gene3D" id="3.40.50.1820">
    <property type="entry name" value="alpha/beta hydrolase"/>
    <property type="match status" value="1"/>
</dbReference>
<dbReference type="SUPFAM" id="SSF53474">
    <property type="entry name" value="alpha/beta-Hydrolases"/>
    <property type="match status" value="1"/>
</dbReference>
<dbReference type="Proteomes" id="UP000036987">
    <property type="component" value="Unassembled WGS sequence"/>
</dbReference>
<feature type="domain" description="AB hydrolase-1" evidence="2">
    <location>
        <begin position="73"/>
        <end position="329"/>
    </location>
</feature>
<keyword evidence="1" id="KW-1133">Transmembrane helix</keyword>
<name>A0A0K9PD91_ZOSMR</name>
<comment type="caution">
    <text evidence="3">The sequence shown here is derived from an EMBL/GenBank/DDBJ whole genome shotgun (WGS) entry which is preliminary data.</text>
</comment>
<feature type="transmembrane region" description="Helical" evidence="1">
    <location>
        <begin position="6"/>
        <end position="25"/>
    </location>
</feature>
<accession>A0A0K9PD91</accession>
<reference evidence="4" key="1">
    <citation type="journal article" date="2016" name="Nature">
        <title>The genome of the seagrass Zostera marina reveals angiosperm adaptation to the sea.</title>
        <authorList>
            <person name="Olsen J.L."/>
            <person name="Rouze P."/>
            <person name="Verhelst B."/>
            <person name="Lin Y.-C."/>
            <person name="Bayer T."/>
            <person name="Collen J."/>
            <person name="Dattolo E."/>
            <person name="De Paoli E."/>
            <person name="Dittami S."/>
            <person name="Maumus F."/>
            <person name="Michel G."/>
            <person name="Kersting A."/>
            <person name="Lauritano C."/>
            <person name="Lohaus R."/>
            <person name="Toepel M."/>
            <person name="Tonon T."/>
            <person name="Vanneste K."/>
            <person name="Amirebrahimi M."/>
            <person name="Brakel J."/>
            <person name="Bostroem C."/>
            <person name="Chovatia M."/>
            <person name="Grimwood J."/>
            <person name="Jenkins J.W."/>
            <person name="Jueterbock A."/>
            <person name="Mraz A."/>
            <person name="Stam W.T."/>
            <person name="Tice H."/>
            <person name="Bornberg-Bauer E."/>
            <person name="Green P.J."/>
            <person name="Pearson G.A."/>
            <person name="Procaccini G."/>
            <person name="Duarte C.M."/>
            <person name="Schmutz J."/>
            <person name="Reusch T.B.H."/>
            <person name="Van de Peer Y."/>
        </authorList>
    </citation>
    <scope>NUCLEOTIDE SEQUENCE [LARGE SCALE GENOMIC DNA]</scope>
    <source>
        <strain evidence="4">cv. Finnish</strain>
    </source>
</reference>
<organism evidence="3 4">
    <name type="scientific">Zostera marina</name>
    <name type="common">Eelgrass</name>
    <dbReference type="NCBI Taxonomy" id="29655"/>
    <lineage>
        <taxon>Eukaryota</taxon>
        <taxon>Viridiplantae</taxon>
        <taxon>Streptophyta</taxon>
        <taxon>Embryophyta</taxon>
        <taxon>Tracheophyta</taxon>
        <taxon>Spermatophyta</taxon>
        <taxon>Magnoliopsida</taxon>
        <taxon>Liliopsida</taxon>
        <taxon>Zosteraceae</taxon>
        <taxon>Zostera</taxon>
    </lineage>
</organism>
<dbReference type="Pfam" id="PF00561">
    <property type="entry name" value="Abhydrolase_1"/>
    <property type="match status" value="1"/>
</dbReference>
<dbReference type="PANTHER" id="PTHR45763">
    <property type="entry name" value="HYDROLASE, ALPHA/BETA FOLD FAMILY PROTEIN, EXPRESSED-RELATED"/>
    <property type="match status" value="1"/>
</dbReference>
<evidence type="ECO:0000259" key="2">
    <source>
        <dbReference type="Pfam" id="PF00561"/>
    </source>
</evidence>
<protein>
    <submittedName>
        <fullName evidence="3">Hydrolase, alpha/beta fold family protein</fullName>
    </submittedName>
</protein>
<evidence type="ECO:0000313" key="4">
    <source>
        <dbReference type="Proteomes" id="UP000036987"/>
    </source>
</evidence>
<dbReference type="AlphaFoldDB" id="A0A0K9PD91"/>
<dbReference type="OMA" id="GKLAWIN"/>
<sequence length="351" mass="39618">MVDGYLRVAVIATAILAVAGSWFYTRWITFPPQKLCGSPDGPPVTASRILLKDRRHLAYYEFGVPKEHAKYKIIIVHGFLSSPNTAFNPTSEVMEELGVYMVGYDRAGYRQSDPNPNRSVESEAMDIEQLADAMQLGSRFYVIGYSLGGHAIWGSLKYIPHRLAGAALMSPVINHNWPSFPKNLSDEGRNRYNVGDQWVFNVAYHTPWLLNWWLSQPFLPSFTVIKGTTHCSNKLDAQFIDEKHRNGDFAKGFKGATQQGIHESLYRDLMVMFGKWKFEPIDLLPPPVSVPVHLFQGDEDGLVPATLQRYIVGRLPWIKYHEIPSTGHYLTAIPAFGDRVLKTLLLSNHGD</sequence>
<dbReference type="PANTHER" id="PTHR45763:SF54">
    <property type="entry name" value="HYDROLASE, ALPHA_BETA FOLD FAMILY PROTEIN, EXPRESSED"/>
    <property type="match status" value="1"/>
</dbReference>
<evidence type="ECO:0000256" key="1">
    <source>
        <dbReference type="SAM" id="Phobius"/>
    </source>
</evidence>
<keyword evidence="4" id="KW-1185">Reference proteome</keyword>
<dbReference type="FunFam" id="3.40.50.1820:FF:000270">
    <property type="entry name" value="Alpha/beta-Hydrolases superfamily protein"/>
    <property type="match status" value="1"/>
</dbReference>
<dbReference type="EMBL" id="LFYR01000981">
    <property type="protein sequence ID" value="KMZ66197.1"/>
    <property type="molecule type" value="Genomic_DNA"/>
</dbReference>